<dbReference type="PANTHER" id="PTHR12151:SF25">
    <property type="entry name" value="LINALOOL DEHYDRATASE_ISOMERASE DOMAIN-CONTAINING PROTEIN"/>
    <property type="match status" value="1"/>
</dbReference>
<accession>A0A255EAP2</accession>
<proteinExistence type="inferred from homology"/>
<dbReference type="PANTHER" id="PTHR12151">
    <property type="entry name" value="ELECTRON TRANSPORT PROTIN SCO1/SENC FAMILY MEMBER"/>
    <property type="match status" value="1"/>
</dbReference>
<dbReference type="Pfam" id="PF02630">
    <property type="entry name" value="SCO1-SenC"/>
    <property type="match status" value="1"/>
</dbReference>
<name>A0A255EAP2_9ACTN</name>
<dbReference type="InterPro" id="IPR003782">
    <property type="entry name" value="SCO1/SenC"/>
</dbReference>
<dbReference type="SUPFAM" id="SSF52833">
    <property type="entry name" value="Thioredoxin-like"/>
    <property type="match status" value="1"/>
</dbReference>
<dbReference type="InterPro" id="IPR036249">
    <property type="entry name" value="Thioredoxin-like_sf"/>
</dbReference>
<feature type="chain" id="PRO_5038640858" description="SCO family protein" evidence="2">
    <location>
        <begin position="23"/>
        <end position="205"/>
    </location>
</feature>
<comment type="caution">
    <text evidence="3">The sequence shown here is derived from an EMBL/GenBank/DDBJ whole genome shotgun (WGS) entry which is preliminary data.</text>
</comment>
<sequence>MMVVRTLAVMVVVLACLMGCSAHRPSAESSAQPRPSWAGMEAPAGYRLPDMALKDTRGHSFNLRSTTTAPIVVVTFGYCDSPGLTPTSLKRLADALAELDAGQRAKVEVVFISIDDDDSGPELRECLGHYDSDWIGLHGSGSKVKEVARAMGVDIRKNESDSREKYAYSPQIVGFGPDRSARVVWLPDHDATAIAADLTVLTGQP</sequence>
<dbReference type="CDD" id="cd02968">
    <property type="entry name" value="SCO"/>
    <property type="match status" value="1"/>
</dbReference>
<keyword evidence="2" id="KW-0732">Signal</keyword>
<evidence type="ECO:0000256" key="1">
    <source>
        <dbReference type="ARBA" id="ARBA00010996"/>
    </source>
</evidence>
<protein>
    <recommendedName>
        <fullName evidence="5">SCO family protein</fullName>
    </recommendedName>
</protein>
<feature type="signal peptide" evidence="2">
    <location>
        <begin position="1"/>
        <end position="22"/>
    </location>
</feature>
<dbReference type="Proteomes" id="UP000216533">
    <property type="component" value="Unassembled WGS sequence"/>
</dbReference>
<dbReference type="EMBL" id="NMVI01000018">
    <property type="protein sequence ID" value="OYN86565.1"/>
    <property type="molecule type" value="Genomic_DNA"/>
</dbReference>
<reference evidence="3 4" key="1">
    <citation type="submission" date="2017-07" db="EMBL/GenBank/DDBJ databases">
        <title>Draft whole genome sequences of clinical Proprionibacteriaceae strains.</title>
        <authorList>
            <person name="Bernier A.-M."/>
            <person name="Bernard K."/>
            <person name="Domingo M.-C."/>
        </authorList>
    </citation>
    <scope>NUCLEOTIDE SEQUENCE [LARGE SCALE GENOMIC DNA]</scope>
    <source>
        <strain evidence="3 4">NML 160184</strain>
    </source>
</reference>
<comment type="similarity">
    <text evidence="1">Belongs to the SCO1/2 family.</text>
</comment>
<gene>
    <name evidence="3" type="ORF">CGZ92_09525</name>
</gene>
<organism evidence="3 4">
    <name type="scientific">Parenemella sanctibonifatiensis</name>
    <dbReference type="NCBI Taxonomy" id="2016505"/>
    <lineage>
        <taxon>Bacteria</taxon>
        <taxon>Bacillati</taxon>
        <taxon>Actinomycetota</taxon>
        <taxon>Actinomycetes</taxon>
        <taxon>Propionibacteriales</taxon>
        <taxon>Propionibacteriaceae</taxon>
        <taxon>Parenemella</taxon>
    </lineage>
</organism>
<dbReference type="AlphaFoldDB" id="A0A255EAP2"/>
<evidence type="ECO:0008006" key="5">
    <source>
        <dbReference type="Google" id="ProtNLM"/>
    </source>
</evidence>
<evidence type="ECO:0000256" key="2">
    <source>
        <dbReference type="SAM" id="SignalP"/>
    </source>
</evidence>
<dbReference type="PROSITE" id="PS51257">
    <property type="entry name" value="PROKAR_LIPOPROTEIN"/>
    <property type="match status" value="1"/>
</dbReference>
<dbReference type="Gene3D" id="3.40.30.10">
    <property type="entry name" value="Glutaredoxin"/>
    <property type="match status" value="1"/>
</dbReference>
<evidence type="ECO:0000313" key="4">
    <source>
        <dbReference type="Proteomes" id="UP000216533"/>
    </source>
</evidence>
<evidence type="ECO:0000313" key="3">
    <source>
        <dbReference type="EMBL" id="OYN86565.1"/>
    </source>
</evidence>